<proteinExistence type="predicted"/>
<sequence length="221" mass="26015">MGRKRKHSEIPEISKRPKYKKQLPFILNKRSSIFNFTEQFESDDPADCVMVSGTTKCKLSLEDKNHVYLLTMKKLLESSDIDIIEIKKNRLIGKYRSLTFFLKTLYNEPWVFLYPKDVKEFMKEMNEAPKGLTGYLVSSNLISKECIEKSKKYPKVWLSHENDIIELIKNMENRLNNCSFINKLETYITSLENTIDLQGQLIENQTKIIDVYQDMRSLIKP</sequence>
<comment type="caution">
    <text evidence="1">The sequence shown here is derived from an EMBL/GenBank/DDBJ whole genome shotgun (WGS) entry which is preliminary data.</text>
</comment>
<dbReference type="OrthoDB" id="2437940at2759"/>
<gene>
    <name evidence="1" type="ORF">CPELLU_LOCUS15048</name>
</gene>
<accession>A0A9N9J0U7</accession>
<dbReference type="EMBL" id="CAJVQA010018957">
    <property type="protein sequence ID" value="CAG8756759.1"/>
    <property type="molecule type" value="Genomic_DNA"/>
</dbReference>
<evidence type="ECO:0000313" key="2">
    <source>
        <dbReference type="Proteomes" id="UP000789759"/>
    </source>
</evidence>
<protein>
    <submittedName>
        <fullName evidence="1">2502_t:CDS:1</fullName>
    </submittedName>
</protein>
<organism evidence="1 2">
    <name type="scientific">Cetraspora pellucida</name>
    <dbReference type="NCBI Taxonomy" id="1433469"/>
    <lineage>
        <taxon>Eukaryota</taxon>
        <taxon>Fungi</taxon>
        <taxon>Fungi incertae sedis</taxon>
        <taxon>Mucoromycota</taxon>
        <taxon>Glomeromycotina</taxon>
        <taxon>Glomeromycetes</taxon>
        <taxon>Diversisporales</taxon>
        <taxon>Gigasporaceae</taxon>
        <taxon>Cetraspora</taxon>
    </lineage>
</organism>
<evidence type="ECO:0000313" key="1">
    <source>
        <dbReference type="EMBL" id="CAG8756759.1"/>
    </source>
</evidence>
<dbReference type="Proteomes" id="UP000789759">
    <property type="component" value="Unassembled WGS sequence"/>
</dbReference>
<name>A0A9N9J0U7_9GLOM</name>
<dbReference type="AlphaFoldDB" id="A0A9N9J0U7"/>
<reference evidence="1" key="1">
    <citation type="submission" date="2021-06" db="EMBL/GenBank/DDBJ databases">
        <authorList>
            <person name="Kallberg Y."/>
            <person name="Tangrot J."/>
            <person name="Rosling A."/>
        </authorList>
    </citation>
    <scope>NUCLEOTIDE SEQUENCE</scope>
    <source>
        <strain evidence="1">FL966</strain>
    </source>
</reference>
<keyword evidence="2" id="KW-1185">Reference proteome</keyword>